<feature type="domain" description="Nudix hydrolase" evidence="4">
    <location>
        <begin position="46"/>
        <end position="190"/>
    </location>
</feature>
<feature type="region of interest" description="Disordered" evidence="3">
    <location>
        <begin position="319"/>
        <end position="353"/>
    </location>
</feature>
<dbReference type="OrthoDB" id="21568at2"/>
<dbReference type="Proteomes" id="UP000053127">
    <property type="component" value="Unassembled WGS sequence"/>
</dbReference>
<dbReference type="CDD" id="cd04683">
    <property type="entry name" value="NUDIX_Hydrolase"/>
    <property type="match status" value="1"/>
</dbReference>
<dbReference type="InterPro" id="IPR000086">
    <property type="entry name" value="NUDIX_hydrolase_dom"/>
</dbReference>
<evidence type="ECO:0000259" key="4">
    <source>
        <dbReference type="PROSITE" id="PS51462"/>
    </source>
</evidence>
<organism evidence="5 6">
    <name type="scientific">Streptomyces yokosukanensis</name>
    <dbReference type="NCBI Taxonomy" id="67386"/>
    <lineage>
        <taxon>Bacteria</taxon>
        <taxon>Bacillati</taxon>
        <taxon>Actinomycetota</taxon>
        <taxon>Actinomycetes</taxon>
        <taxon>Kitasatosporales</taxon>
        <taxon>Streptomycetaceae</taxon>
        <taxon>Streptomyces</taxon>
    </lineage>
</organism>
<dbReference type="GO" id="GO:0016787">
    <property type="term" value="F:hydrolase activity"/>
    <property type="evidence" value="ECO:0007669"/>
    <property type="project" value="UniProtKB-KW"/>
</dbReference>
<dbReference type="EMBL" id="LMWN01000040">
    <property type="protein sequence ID" value="KUN02084.1"/>
    <property type="molecule type" value="Genomic_DNA"/>
</dbReference>
<dbReference type="Gene3D" id="3.90.79.10">
    <property type="entry name" value="Nucleoside Triphosphate Pyrophosphohydrolase"/>
    <property type="match status" value="3"/>
</dbReference>
<keyword evidence="6" id="KW-1185">Reference proteome</keyword>
<dbReference type="SUPFAM" id="SSF55811">
    <property type="entry name" value="Nudix"/>
    <property type="match status" value="3"/>
</dbReference>
<dbReference type="PROSITE" id="PS51462">
    <property type="entry name" value="NUDIX"/>
    <property type="match status" value="3"/>
</dbReference>
<evidence type="ECO:0000256" key="2">
    <source>
        <dbReference type="ARBA" id="ARBA00022801"/>
    </source>
</evidence>
<evidence type="ECO:0000313" key="6">
    <source>
        <dbReference type="Proteomes" id="UP000053127"/>
    </source>
</evidence>
<keyword evidence="2 5" id="KW-0378">Hydrolase</keyword>
<dbReference type="Pfam" id="PF00293">
    <property type="entry name" value="NUDIX"/>
    <property type="match status" value="3"/>
</dbReference>
<evidence type="ECO:0000256" key="3">
    <source>
        <dbReference type="SAM" id="MobiDB-lite"/>
    </source>
</evidence>
<evidence type="ECO:0000313" key="5">
    <source>
        <dbReference type="EMBL" id="KUN02084.1"/>
    </source>
</evidence>
<feature type="domain" description="Nudix hydrolase" evidence="4">
    <location>
        <begin position="190"/>
        <end position="323"/>
    </location>
</feature>
<dbReference type="PANTHER" id="PTHR43046">
    <property type="entry name" value="GDP-MANNOSE MANNOSYL HYDROLASE"/>
    <property type="match status" value="1"/>
</dbReference>
<comment type="cofactor">
    <cofactor evidence="1">
        <name>Mg(2+)</name>
        <dbReference type="ChEBI" id="CHEBI:18420"/>
    </cofactor>
</comment>
<feature type="domain" description="Nudix hydrolase" evidence="4">
    <location>
        <begin position="354"/>
        <end position="486"/>
    </location>
</feature>
<dbReference type="CDD" id="cd03674">
    <property type="entry name" value="NUDIX_Hydrolase"/>
    <property type="match status" value="1"/>
</dbReference>
<dbReference type="AlphaFoldDB" id="A0A124HEX4"/>
<reference evidence="5 6" key="1">
    <citation type="submission" date="2015-10" db="EMBL/GenBank/DDBJ databases">
        <title>Draft genome sequence of Streptomyces yokosukanensis DSM 40224, type strain for the species Streptomyces yokosukanensis.</title>
        <authorList>
            <person name="Ruckert C."/>
            <person name="Winkler A."/>
            <person name="Kalinowski J."/>
            <person name="Kampfer P."/>
            <person name="Glaeser S."/>
        </authorList>
    </citation>
    <scope>NUCLEOTIDE SEQUENCE [LARGE SCALE GENOMIC DNA]</scope>
    <source>
        <strain evidence="5 6">DSM 40224</strain>
    </source>
</reference>
<dbReference type="STRING" id="67386.AQI95_28820"/>
<dbReference type="PANTHER" id="PTHR43046:SF14">
    <property type="entry name" value="MUTT_NUDIX FAMILY PROTEIN"/>
    <property type="match status" value="1"/>
</dbReference>
<sequence length="496" mass="55036">MPLSHDHIRTTVETYLARHPHERTQLCGLLEALDRPTDIASRSTFSGHVTCGAIVVDPLGRVLHVLHLASGKVLPPGGHTEPEDDSLAGAALRELHEETGILPQAVTPWPGHEAVPFDIDIHDMDARPGKGEPGHQHFDLRFLFRLSTAADVPFVLQVEEVGGIEWRPVDRVFSPSLREKLLKLTPEAEPETVNASALIYNDRGEYLLHLRDYYPGRIWEPGMWSLLGGGREPQDATLEHTVRRELDEEASLHIADLTPFGIEEATDDAGATMPIAIYAGRWNGDPRELHLTEGVMLAWFAPHDLHRLRIADTTSDLVRRHAASRTASPSSTAPQTGAASDEEPRPASPPGTVPNVIGVHLYLERPDGTVLLGLRHPDSAFAPSTWHVLAGHCEQESAITCLIRETQEEAGLQIQPKDIELVHVVHHIDRTGDRPRMGLFFRARTWTGEPELREPDKCTRWNFWDPAALPDDLVPYTRAAIEGIRAGRLYSETGWA</sequence>
<dbReference type="RefSeq" id="WP_067130064.1">
    <property type="nucleotide sequence ID" value="NZ_KQ948217.1"/>
</dbReference>
<dbReference type="InterPro" id="IPR015797">
    <property type="entry name" value="NUDIX_hydrolase-like_dom_sf"/>
</dbReference>
<feature type="compositionally biased region" description="Low complexity" evidence="3">
    <location>
        <begin position="324"/>
        <end position="339"/>
    </location>
</feature>
<name>A0A124HEX4_9ACTN</name>
<protein>
    <submittedName>
        <fullName evidence="5">NUDIX hydrolase</fullName>
    </submittedName>
</protein>
<comment type="caution">
    <text evidence="5">The sequence shown here is derived from an EMBL/GenBank/DDBJ whole genome shotgun (WGS) entry which is preliminary data.</text>
</comment>
<proteinExistence type="predicted"/>
<accession>A0A124HEX4</accession>
<gene>
    <name evidence="5" type="ORF">AQI95_28820</name>
</gene>
<evidence type="ECO:0000256" key="1">
    <source>
        <dbReference type="ARBA" id="ARBA00001946"/>
    </source>
</evidence>